<dbReference type="HOGENOM" id="CLU_970386_0_0_1"/>
<accession>G2QEI7</accession>
<keyword evidence="2" id="KW-1185">Reference proteome</keyword>
<dbReference type="AlphaFoldDB" id="G2QEI7"/>
<name>G2QEI7_THET4</name>
<dbReference type="OMA" id="YLRCHEV"/>
<dbReference type="RefSeq" id="XP_003663015.1">
    <property type="nucleotide sequence ID" value="XM_003662967.1"/>
</dbReference>
<dbReference type="GeneID" id="11507641"/>
<evidence type="ECO:0000313" key="2">
    <source>
        <dbReference type="Proteomes" id="UP000007322"/>
    </source>
</evidence>
<dbReference type="OrthoDB" id="4562549at2759"/>
<dbReference type="EMBL" id="CP003004">
    <property type="protein sequence ID" value="AEO57770.1"/>
    <property type="molecule type" value="Genomic_DNA"/>
</dbReference>
<dbReference type="Proteomes" id="UP000007322">
    <property type="component" value="Chromosome 3"/>
</dbReference>
<evidence type="ECO:0000313" key="1">
    <source>
        <dbReference type="EMBL" id="AEO57770.1"/>
    </source>
</evidence>
<reference evidence="1 2" key="1">
    <citation type="journal article" date="2011" name="Nat. Biotechnol.">
        <title>Comparative genomic analysis of the thermophilic biomass-degrading fungi Myceliophthora thermophila and Thielavia terrestris.</title>
        <authorList>
            <person name="Berka R.M."/>
            <person name="Grigoriev I.V."/>
            <person name="Otillar R."/>
            <person name="Salamov A."/>
            <person name="Grimwood J."/>
            <person name="Reid I."/>
            <person name="Ishmael N."/>
            <person name="John T."/>
            <person name="Darmond C."/>
            <person name="Moisan M.-C."/>
            <person name="Henrissat B."/>
            <person name="Coutinho P.M."/>
            <person name="Lombard V."/>
            <person name="Natvig D.O."/>
            <person name="Lindquist E."/>
            <person name="Schmutz J."/>
            <person name="Lucas S."/>
            <person name="Harris P."/>
            <person name="Powlowski J."/>
            <person name="Bellemare A."/>
            <person name="Taylor D."/>
            <person name="Butler G."/>
            <person name="de Vries R.P."/>
            <person name="Allijn I.E."/>
            <person name="van den Brink J."/>
            <person name="Ushinsky S."/>
            <person name="Storms R."/>
            <person name="Powell A.J."/>
            <person name="Paulsen I.T."/>
            <person name="Elbourne L.D.H."/>
            <person name="Baker S.E."/>
            <person name="Magnuson J."/>
            <person name="LaBoissiere S."/>
            <person name="Clutterbuck A.J."/>
            <person name="Martinez D."/>
            <person name="Wogulis M."/>
            <person name="de Leon A.L."/>
            <person name="Rey M.W."/>
            <person name="Tsang A."/>
        </authorList>
    </citation>
    <scope>NUCLEOTIDE SEQUENCE [LARGE SCALE GENOMIC DNA]</scope>
    <source>
        <strain evidence="2">ATCC 42464 / BCRC 31852 / DSM 1799</strain>
    </source>
</reference>
<organism evidence="1 2">
    <name type="scientific">Thermothelomyces thermophilus (strain ATCC 42464 / BCRC 31852 / DSM 1799)</name>
    <name type="common">Sporotrichum thermophile</name>
    <dbReference type="NCBI Taxonomy" id="573729"/>
    <lineage>
        <taxon>Eukaryota</taxon>
        <taxon>Fungi</taxon>
        <taxon>Dikarya</taxon>
        <taxon>Ascomycota</taxon>
        <taxon>Pezizomycotina</taxon>
        <taxon>Sordariomycetes</taxon>
        <taxon>Sordariomycetidae</taxon>
        <taxon>Sordariales</taxon>
        <taxon>Chaetomiaceae</taxon>
        <taxon>Thermothelomyces</taxon>
    </lineage>
</organism>
<protein>
    <submittedName>
        <fullName evidence="1">Uncharacterized protein</fullName>
    </submittedName>
</protein>
<gene>
    <name evidence="1" type="ORF">MYCTH_2118258</name>
</gene>
<dbReference type="eggNOG" id="ENOG502TD88">
    <property type="taxonomic scope" value="Eukaryota"/>
</dbReference>
<proteinExistence type="predicted"/>
<dbReference type="InParanoid" id="G2QEI7"/>
<dbReference type="KEGG" id="mtm:MYCTH_2118258"/>
<sequence length="287" mass="33699">MESLFKVDGENVQLTLQRLIEESISQRVTRWKTKQKKIPGRELAAQIVAMCWGQDSLPSAGPGCLMRDTKGGYVYVPYDEGRDGLPPALEERIDKLERWFRNPANGPTVRELDKLLEKEVNEKCFWEFLDGDNASRIDFHGKLYNMDWNCTESEVIDSLEAYSNPLFNRDAVRDRLLRDLATIYHPRDAVEEAELYVLCNERDVARPMAECKWKPLRRRPNDVKLMKRESREESKWVAIIRPSLLRHYKLCNRVFNLQRRQMKFCQEIEPSLLQKPQETGRQYFNGG</sequence>
<dbReference type="VEuPathDB" id="FungiDB:MYCTH_2118258"/>